<proteinExistence type="predicted"/>
<sequence length="92" mass="10530">MSQSNENNLEIQNFFTLTDERVKFFGQKNPDLQIFVTITIGGELTGGYQTLLSGKGLSLKERLRFLDGMKSELISNEVNKYSEFLTNEFLNK</sequence>
<name>A0A6J5L9M5_9CAUD</name>
<accession>A0A6J5L9M5</accession>
<evidence type="ECO:0000313" key="1">
    <source>
        <dbReference type="EMBL" id="CAB4128499.1"/>
    </source>
</evidence>
<organism evidence="1">
    <name type="scientific">uncultured Caudovirales phage</name>
    <dbReference type="NCBI Taxonomy" id="2100421"/>
    <lineage>
        <taxon>Viruses</taxon>
        <taxon>Duplodnaviria</taxon>
        <taxon>Heunggongvirae</taxon>
        <taxon>Uroviricota</taxon>
        <taxon>Caudoviricetes</taxon>
        <taxon>Peduoviridae</taxon>
        <taxon>Maltschvirus</taxon>
        <taxon>Maltschvirus maltsch</taxon>
    </lineage>
</organism>
<dbReference type="EMBL" id="LR796222">
    <property type="protein sequence ID" value="CAB4128499.1"/>
    <property type="molecule type" value="Genomic_DNA"/>
</dbReference>
<protein>
    <submittedName>
        <fullName evidence="1">Uncharacterized protein</fullName>
    </submittedName>
</protein>
<gene>
    <name evidence="1" type="ORF">UFOVP105_45</name>
</gene>
<reference evidence="1" key="1">
    <citation type="submission" date="2020-04" db="EMBL/GenBank/DDBJ databases">
        <authorList>
            <person name="Chiriac C."/>
            <person name="Salcher M."/>
            <person name="Ghai R."/>
            <person name="Kavagutti S V."/>
        </authorList>
    </citation>
    <scope>NUCLEOTIDE SEQUENCE</scope>
</reference>